<dbReference type="WBParaSite" id="GPUH_0000504201-mRNA-1">
    <property type="protein sequence ID" value="GPUH_0000504201-mRNA-1"/>
    <property type="gene ID" value="GPUH_0000504201"/>
</dbReference>
<dbReference type="EMBL" id="UYRT01010153">
    <property type="protein sequence ID" value="VDK48688.1"/>
    <property type="molecule type" value="Genomic_DNA"/>
</dbReference>
<proteinExistence type="predicted"/>
<accession>A0A183D8J4</accession>
<evidence type="ECO:0000313" key="2">
    <source>
        <dbReference type="EMBL" id="VDK48688.1"/>
    </source>
</evidence>
<reference evidence="2 3" key="2">
    <citation type="submission" date="2018-11" db="EMBL/GenBank/DDBJ databases">
        <authorList>
            <consortium name="Pathogen Informatics"/>
        </authorList>
    </citation>
    <scope>NUCLEOTIDE SEQUENCE [LARGE SCALE GENOMIC DNA]</scope>
</reference>
<evidence type="ECO:0000313" key="3">
    <source>
        <dbReference type="Proteomes" id="UP000271098"/>
    </source>
</evidence>
<reference evidence="4" key="1">
    <citation type="submission" date="2016-06" db="UniProtKB">
        <authorList>
            <consortium name="WormBaseParasite"/>
        </authorList>
    </citation>
    <scope>IDENTIFICATION</scope>
</reference>
<sequence>MQEVPEEFIFGDSRERRNSGGSVGSVESTLSNIFTTIPGMLSSGQRLTTIPSDVESESAATSSQFQSASKEQVRGFLPFQRFLVILSSFSVRTSIIPEYGFC</sequence>
<dbReference type="AlphaFoldDB" id="A0A183D8J4"/>
<organism evidence="4">
    <name type="scientific">Gongylonema pulchrum</name>
    <dbReference type="NCBI Taxonomy" id="637853"/>
    <lineage>
        <taxon>Eukaryota</taxon>
        <taxon>Metazoa</taxon>
        <taxon>Ecdysozoa</taxon>
        <taxon>Nematoda</taxon>
        <taxon>Chromadorea</taxon>
        <taxon>Rhabditida</taxon>
        <taxon>Spirurina</taxon>
        <taxon>Spiruromorpha</taxon>
        <taxon>Spiruroidea</taxon>
        <taxon>Gongylonematidae</taxon>
        <taxon>Gongylonema</taxon>
    </lineage>
</organism>
<gene>
    <name evidence="2" type="ORF">GPUH_LOCUS5034</name>
</gene>
<feature type="region of interest" description="Disordered" evidence="1">
    <location>
        <begin position="1"/>
        <end position="26"/>
    </location>
</feature>
<name>A0A183D8J4_9BILA</name>
<evidence type="ECO:0000256" key="1">
    <source>
        <dbReference type="SAM" id="MobiDB-lite"/>
    </source>
</evidence>
<keyword evidence="3" id="KW-1185">Reference proteome</keyword>
<evidence type="ECO:0000313" key="4">
    <source>
        <dbReference type="WBParaSite" id="GPUH_0000504201-mRNA-1"/>
    </source>
</evidence>
<protein>
    <submittedName>
        <fullName evidence="4">Ovule protein</fullName>
    </submittedName>
</protein>
<dbReference type="Proteomes" id="UP000271098">
    <property type="component" value="Unassembled WGS sequence"/>
</dbReference>